<dbReference type="RefSeq" id="WP_344677262.1">
    <property type="nucleotide sequence ID" value="NZ_BAAAUX010000001.1"/>
</dbReference>
<sequence>MTADQLALGYADRHEGQAAALAAATAGHRDYRERCDAALAELVARGQPFTVEDVRAMAGDDQGAGCNILPSVMGVAAHPSAPDRIAIVPTQRRYRSARRARRASRNQVWIARVTAQAREDAP</sequence>
<gene>
    <name evidence="1" type="ORF">GCM10010470_00730</name>
</gene>
<proteinExistence type="predicted"/>
<comment type="caution">
    <text evidence="1">The sequence shown here is derived from an EMBL/GenBank/DDBJ whole genome shotgun (WGS) entry which is preliminary data.</text>
</comment>
<reference evidence="1 2" key="1">
    <citation type="journal article" date="2019" name="Int. J. Syst. Evol. Microbiol.">
        <title>The Global Catalogue of Microorganisms (GCM) 10K type strain sequencing project: providing services to taxonomists for standard genome sequencing and annotation.</title>
        <authorList>
            <consortium name="The Broad Institute Genomics Platform"/>
            <consortium name="The Broad Institute Genome Sequencing Center for Infectious Disease"/>
            <person name="Wu L."/>
            <person name="Ma J."/>
        </authorList>
    </citation>
    <scope>NUCLEOTIDE SEQUENCE [LARGE SCALE GENOMIC DNA]</scope>
    <source>
        <strain evidence="1 2">JCM 9383</strain>
    </source>
</reference>
<evidence type="ECO:0000313" key="1">
    <source>
        <dbReference type="EMBL" id="GAA2773023.1"/>
    </source>
</evidence>
<accession>A0ABN3V003</accession>
<name>A0ABN3V003_9PSEU</name>
<dbReference type="Proteomes" id="UP001500979">
    <property type="component" value="Unassembled WGS sequence"/>
</dbReference>
<protein>
    <submittedName>
        <fullName evidence="1">Uncharacterized protein</fullName>
    </submittedName>
</protein>
<evidence type="ECO:0000313" key="2">
    <source>
        <dbReference type="Proteomes" id="UP001500979"/>
    </source>
</evidence>
<dbReference type="EMBL" id="BAAAUX010000001">
    <property type="protein sequence ID" value="GAA2773023.1"/>
    <property type="molecule type" value="Genomic_DNA"/>
</dbReference>
<organism evidence="1 2">
    <name type="scientific">Saccharopolyspora taberi</name>
    <dbReference type="NCBI Taxonomy" id="60895"/>
    <lineage>
        <taxon>Bacteria</taxon>
        <taxon>Bacillati</taxon>
        <taxon>Actinomycetota</taxon>
        <taxon>Actinomycetes</taxon>
        <taxon>Pseudonocardiales</taxon>
        <taxon>Pseudonocardiaceae</taxon>
        <taxon>Saccharopolyspora</taxon>
    </lineage>
</organism>
<keyword evidence="2" id="KW-1185">Reference proteome</keyword>